<keyword evidence="2" id="KW-0472">Membrane</keyword>
<feature type="compositionally biased region" description="Basic residues" evidence="1">
    <location>
        <begin position="148"/>
        <end position="169"/>
    </location>
</feature>
<dbReference type="Proteomes" id="UP001054945">
    <property type="component" value="Unassembled WGS sequence"/>
</dbReference>
<sequence>MRVLSLPGHAPADGKAVPKIRQNEILECYETSGNWEVSFYHERKKNQPVLSSTWNTVTSSTAFRTAQGRIQPFANSLQLNDLWIKDVPGNVQITFESMLLLHINNKGNGLIRNVTKQLTELKRIELKNKDESKEIPIVGDTCTSNSKMSHHMRKQQNKKSVHRGPKTKHRMNRAMKIPLSGRSKVGTCRRSMFHKDSTGQITGKRNILGGDKAIQKFWDIDFVINDATSSVQIVFESMLLLYIYNTTFIAHYGNIAFRRVLRSIPRSAPLSSPRDTRGEEMDDTIHHFQLMNRWFLQRVEKEPPPLPPASEREYCHKRRWIFYSNVTKRIAPGSHDERVINDPSKDGRPSMNRCINLNSVLTDLKDVIYEREGAFCLEKDFHLIGWLLLSNVCDSTKRGVETCSGLFSCDTKRASACTFQRHILIWKSSGAGVKKWRSLHPRPSNPRQNFPTLRDKEPALDRKSPALISNSTVPAHTNAYFFERKKNLPRDPRVIGEQPIREPPTGRTPKASILLFTLRTLSFLFYFFFLILPTLIKRHRTWQALGTGFQQFYAFPPSLLISRVSSVRARS</sequence>
<reference evidence="3 4" key="1">
    <citation type="submission" date="2021-06" db="EMBL/GenBank/DDBJ databases">
        <title>Caerostris extrusa draft genome.</title>
        <authorList>
            <person name="Kono N."/>
            <person name="Arakawa K."/>
        </authorList>
    </citation>
    <scope>NUCLEOTIDE SEQUENCE [LARGE SCALE GENOMIC DNA]</scope>
</reference>
<dbReference type="AlphaFoldDB" id="A0AAV4XZR7"/>
<accession>A0AAV4XZR7</accession>
<proteinExistence type="predicted"/>
<feature type="transmembrane region" description="Helical" evidence="2">
    <location>
        <begin position="511"/>
        <end position="532"/>
    </location>
</feature>
<feature type="region of interest" description="Disordered" evidence="1">
    <location>
        <begin position="137"/>
        <end position="169"/>
    </location>
</feature>
<dbReference type="EMBL" id="BPLR01018450">
    <property type="protein sequence ID" value="GIY99695.1"/>
    <property type="molecule type" value="Genomic_DNA"/>
</dbReference>
<evidence type="ECO:0000313" key="4">
    <source>
        <dbReference type="Proteomes" id="UP001054945"/>
    </source>
</evidence>
<comment type="caution">
    <text evidence="3">The sequence shown here is derived from an EMBL/GenBank/DDBJ whole genome shotgun (WGS) entry which is preliminary data.</text>
</comment>
<keyword evidence="2" id="KW-0812">Transmembrane</keyword>
<keyword evidence="2" id="KW-1133">Transmembrane helix</keyword>
<evidence type="ECO:0000256" key="2">
    <source>
        <dbReference type="SAM" id="Phobius"/>
    </source>
</evidence>
<gene>
    <name evidence="3" type="ORF">CEXT_361921</name>
</gene>
<protein>
    <submittedName>
        <fullName evidence="3">Uncharacterized protein</fullName>
    </submittedName>
</protein>
<name>A0AAV4XZR7_CAEEX</name>
<organism evidence="3 4">
    <name type="scientific">Caerostris extrusa</name>
    <name type="common">Bark spider</name>
    <name type="synonym">Caerostris bankana</name>
    <dbReference type="NCBI Taxonomy" id="172846"/>
    <lineage>
        <taxon>Eukaryota</taxon>
        <taxon>Metazoa</taxon>
        <taxon>Ecdysozoa</taxon>
        <taxon>Arthropoda</taxon>
        <taxon>Chelicerata</taxon>
        <taxon>Arachnida</taxon>
        <taxon>Araneae</taxon>
        <taxon>Araneomorphae</taxon>
        <taxon>Entelegynae</taxon>
        <taxon>Araneoidea</taxon>
        <taxon>Araneidae</taxon>
        <taxon>Caerostris</taxon>
    </lineage>
</organism>
<evidence type="ECO:0000256" key="1">
    <source>
        <dbReference type="SAM" id="MobiDB-lite"/>
    </source>
</evidence>
<evidence type="ECO:0000313" key="3">
    <source>
        <dbReference type="EMBL" id="GIY99695.1"/>
    </source>
</evidence>
<keyword evidence="4" id="KW-1185">Reference proteome</keyword>